<evidence type="ECO:0000313" key="3">
    <source>
        <dbReference type="Proteomes" id="UP000577386"/>
    </source>
</evidence>
<comment type="caution">
    <text evidence="2">The sequence shown here is derived from an EMBL/GenBank/DDBJ whole genome shotgun (WGS) entry which is preliminary data.</text>
</comment>
<dbReference type="EMBL" id="JACJIJ010000002">
    <property type="protein sequence ID" value="MBA9055011.1"/>
    <property type="molecule type" value="Genomic_DNA"/>
</dbReference>
<protein>
    <submittedName>
        <fullName evidence="2">Uncharacterized protein</fullName>
    </submittedName>
</protein>
<reference evidence="2 3" key="1">
    <citation type="submission" date="2020-08" db="EMBL/GenBank/DDBJ databases">
        <title>Sequencing the genomes of 1000 actinobacteria strains.</title>
        <authorList>
            <person name="Klenk H.-P."/>
        </authorList>
    </citation>
    <scope>NUCLEOTIDE SEQUENCE [LARGE SCALE GENOMIC DNA]</scope>
    <source>
        <strain evidence="2 3">DSM 41827</strain>
    </source>
</reference>
<feature type="compositionally biased region" description="Polar residues" evidence="1">
    <location>
        <begin position="14"/>
        <end position="25"/>
    </location>
</feature>
<accession>A0A7W3NRE2</accession>
<gene>
    <name evidence="2" type="ORF">HDA42_004189</name>
</gene>
<name>A0A7W3NRE2_STRMR</name>
<sequence>MTHDYSDAPRNRRSATGLSTPQRGTPQLAEGELRVGIPRILRRRARWVSVRLRHPRN</sequence>
<keyword evidence="3" id="KW-1185">Reference proteome</keyword>
<dbReference type="Proteomes" id="UP000577386">
    <property type="component" value="Unassembled WGS sequence"/>
</dbReference>
<proteinExistence type="predicted"/>
<feature type="region of interest" description="Disordered" evidence="1">
    <location>
        <begin position="1"/>
        <end position="29"/>
    </location>
</feature>
<organism evidence="2 3">
    <name type="scientific">Streptomyces murinus</name>
    <dbReference type="NCBI Taxonomy" id="33900"/>
    <lineage>
        <taxon>Bacteria</taxon>
        <taxon>Bacillati</taxon>
        <taxon>Actinomycetota</taxon>
        <taxon>Actinomycetes</taxon>
        <taxon>Kitasatosporales</taxon>
        <taxon>Streptomycetaceae</taxon>
        <taxon>Streptomyces</taxon>
    </lineage>
</organism>
<evidence type="ECO:0000256" key="1">
    <source>
        <dbReference type="SAM" id="MobiDB-lite"/>
    </source>
</evidence>
<dbReference type="AlphaFoldDB" id="A0A7W3NRE2"/>
<evidence type="ECO:0000313" key="2">
    <source>
        <dbReference type="EMBL" id="MBA9055011.1"/>
    </source>
</evidence>
<feature type="compositionally biased region" description="Basic and acidic residues" evidence="1">
    <location>
        <begin position="1"/>
        <end position="10"/>
    </location>
</feature>